<geneLocation type="plasmid" evidence="2 3">
    <name>pOSC7112.01</name>
</geneLocation>
<dbReference type="AlphaFoldDB" id="K9VRB9"/>
<reference evidence="2 3" key="1">
    <citation type="submission" date="2012-05" db="EMBL/GenBank/DDBJ databases">
        <title>Finished plasmid 1 of genome of Oscillatoria sp. PCC 7112.</title>
        <authorList>
            <consortium name="US DOE Joint Genome Institute"/>
            <person name="Gugger M."/>
            <person name="Coursin T."/>
            <person name="Rippka R."/>
            <person name="Tandeau De Marsac N."/>
            <person name="Huntemann M."/>
            <person name="Wei C.-L."/>
            <person name="Han J."/>
            <person name="Detter J.C."/>
            <person name="Han C."/>
            <person name="Tapia R."/>
            <person name="Davenport K."/>
            <person name="Daligault H."/>
            <person name="Erkkila T."/>
            <person name="Gu W."/>
            <person name="Munk A.C.C."/>
            <person name="Teshima H."/>
            <person name="Xu Y."/>
            <person name="Chain P."/>
            <person name="Chen A."/>
            <person name="Krypides N."/>
            <person name="Mavromatis K."/>
            <person name="Markowitz V."/>
            <person name="Szeto E."/>
            <person name="Ivanova N."/>
            <person name="Mikhailova N."/>
            <person name="Ovchinnikova G."/>
            <person name="Pagani I."/>
            <person name="Pati A."/>
            <person name="Goodwin L."/>
            <person name="Peters L."/>
            <person name="Pitluck S."/>
            <person name="Woyke T."/>
            <person name="Kerfeld C."/>
        </authorList>
    </citation>
    <scope>NUCLEOTIDE SEQUENCE [LARGE SCALE GENOMIC DNA]</scope>
    <source>
        <strain evidence="2 3">PCC 7112</strain>
        <plasmid evidence="2 3">pOSC7112.01</plasmid>
    </source>
</reference>
<protein>
    <recommendedName>
        <fullName evidence="4">Porin</fullName>
    </recommendedName>
</protein>
<evidence type="ECO:0000313" key="3">
    <source>
        <dbReference type="Proteomes" id="UP000010478"/>
    </source>
</evidence>
<keyword evidence="2" id="KW-0614">Plasmid</keyword>
<organism evidence="2 3">
    <name type="scientific">Phormidium nigroviride PCC 7112</name>
    <dbReference type="NCBI Taxonomy" id="179408"/>
    <lineage>
        <taxon>Bacteria</taxon>
        <taxon>Bacillati</taxon>
        <taxon>Cyanobacteriota</taxon>
        <taxon>Cyanophyceae</taxon>
        <taxon>Oscillatoriophycideae</taxon>
        <taxon>Oscillatoriales</taxon>
        <taxon>Oscillatoriaceae</taxon>
        <taxon>Phormidium</taxon>
    </lineage>
</organism>
<name>K9VRB9_9CYAN</name>
<evidence type="ECO:0008006" key="4">
    <source>
        <dbReference type="Google" id="ProtNLM"/>
    </source>
</evidence>
<gene>
    <name evidence="2" type="ORF">Osc7112_6486</name>
</gene>
<accession>K9VRB9</accession>
<evidence type="ECO:0000313" key="2">
    <source>
        <dbReference type="EMBL" id="AFZ10628.1"/>
    </source>
</evidence>
<dbReference type="KEGG" id="oni:Osc7112_6486"/>
<dbReference type="RefSeq" id="WP_015211800.1">
    <property type="nucleotide sequence ID" value="NC_019763.1"/>
</dbReference>
<feature type="signal peptide" evidence="1">
    <location>
        <begin position="1"/>
        <end position="30"/>
    </location>
</feature>
<proteinExistence type="predicted"/>
<keyword evidence="3" id="KW-1185">Reference proteome</keyword>
<dbReference type="Proteomes" id="UP000010478">
    <property type="component" value="Plasmid pOSC7112.01"/>
</dbReference>
<keyword evidence="1" id="KW-0732">Signal</keyword>
<evidence type="ECO:0000256" key="1">
    <source>
        <dbReference type="SAM" id="SignalP"/>
    </source>
</evidence>
<dbReference type="EMBL" id="CP003615">
    <property type="protein sequence ID" value="AFZ10628.1"/>
    <property type="molecule type" value="Genomic_DNA"/>
</dbReference>
<dbReference type="HOGENOM" id="CLU_216888_0_0_3"/>
<sequence length="48" mass="4881">MIKATQTKRFTLAALTAVLLTAGTAAVVFAAGPCTTPTPDCPQANCDK</sequence>
<feature type="chain" id="PRO_5003937167" description="Porin" evidence="1">
    <location>
        <begin position="31"/>
        <end position="48"/>
    </location>
</feature>